<name>A0A8X7Q873_BRACI</name>
<feature type="compositionally biased region" description="Basic and acidic residues" evidence="1">
    <location>
        <begin position="285"/>
        <end position="319"/>
    </location>
</feature>
<feature type="compositionally biased region" description="Polar residues" evidence="1">
    <location>
        <begin position="443"/>
        <end position="459"/>
    </location>
</feature>
<comment type="caution">
    <text evidence="3">The sequence shown here is derived from an EMBL/GenBank/DDBJ whole genome shotgun (WGS) entry which is preliminary data.</text>
</comment>
<keyword evidence="4" id="KW-1185">Reference proteome</keyword>
<feature type="region of interest" description="Disordered" evidence="1">
    <location>
        <begin position="253"/>
        <end position="459"/>
    </location>
</feature>
<feature type="compositionally biased region" description="Basic residues" evidence="1">
    <location>
        <begin position="422"/>
        <end position="431"/>
    </location>
</feature>
<evidence type="ECO:0000313" key="4">
    <source>
        <dbReference type="Proteomes" id="UP000886595"/>
    </source>
</evidence>
<feature type="compositionally biased region" description="Basic and acidic residues" evidence="1">
    <location>
        <begin position="403"/>
        <end position="421"/>
    </location>
</feature>
<dbReference type="PANTHER" id="PTHR31286">
    <property type="entry name" value="GLYCINE-RICH CELL WALL STRUCTURAL PROTEIN 1.8-LIKE"/>
    <property type="match status" value="1"/>
</dbReference>
<accession>A0A8X7Q873</accession>
<organism evidence="3 4">
    <name type="scientific">Brassica carinata</name>
    <name type="common">Ethiopian mustard</name>
    <name type="synonym">Abyssinian cabbage</name>
    <dbReference type="NCBI Taxonomy" id="52824"/>
    <lineage>
        <taxon>Eukaryota</taxon>
        <taxon>Viridiplantae</taxon>
        <taxon>Streptophyta</taxon>
        <taxon>Embryophyta</taxon>
        <taxon>Tracheophyta</taxon>
        <taxon>Spermatophyta</taxon>
        <taxon>Magnoliopsida</taxon>
        <taxon>eudicotyledons</taxon>
        <taxon>Gunneridae</taxon>
        <taxon>Pentapetalae</taxon>
        <taxon>rosids</taxon>
        <taxon>malvids</taxon>
        <taxon>Brassicales</taxon>
        <taxon>Brassicaceae</taxon>
        <taxon>Brassiceae</taxon>
        <taxon>Brassica</taxon>
    </lineage>
</organism>
<feature type="compositionally biased region" description="Acidic residues" evidence="1">
    <location>
        <begin position="384"/>
        <end position="398"/>
    </location>
</feature>
<dbReference type="OrthoDB" id="1112756at2759"/>
<dbReference type="Pfam" id="PF14111">
    <property type="entry name" value="DUF4283"/>
    <property type="match status" value="1"/>
</dbReference>
<dbReference type="InterPro" id="IPR025558">
    <property type="entry name" value="DUF4283"/>
</dbReference>
<gene>
    <name evidence="3" type="ORF">Bca52824_072092</name>
</gene>
<proteinExistence type="predicted"/>
<dbReference type="Proteomes" id="UP000886595">
    <property type="component" value="Unassembled WGS sequence"/>
</dbReference>
<dbReference type="AlphaFoldDB" id="A0A8X7Q873"/>
<feature type="compositionally biased region" description="Basic and acidic residues" evidence="1">
    <location>
        <begin position="260"/>
        <end position="272"/>
    </location>
</feature>
<evidence type="ECO:0000313" key="3">
    <source>
        <dbReference type="EMBL" id="KAG2265013.1"/>
    </source>
</evidence>
<dbReference type="PANTHER" id="PTHR31286:SF148">
    <property type="entry name" value="DUF4283 DOMAIN-CONTAINING PROTEIN"/>
    <property type="match status" value="1"/>
</dbReference>
<dbReference type="EMBL" id="JAAMPC010000014">
    <property type="protein sequence ID" value="KAG2265013.1"/>
    <property type="molecule type" value="Genomic_DNA"/>
</dbReference>
<evidence type="ECO:0000259" key="2">
    <source>
        <dbReference type="Pfam" id="PF14111"/>
    </source>
</evidence>
<dbReference type="InterPro" id="IPR040256">
    <property type="entry name" value="At4g02000-like"/>
</dbReference>
<protein>
    <recommendedName>
        <fullName evidence="2">DUF4283 domain-containing protein</fullName>
    </recommendedName>
</protein>
<reference evidence="3 4" key="1">
    <citation type="submission" date="2020-02" db="EMBL/GenBank/DDBJ databases">
        <authorList>
            <person name="Ma Q."/>
            <person name="Huang Y."/>
            <person name="Song X."/>
            <person name="Pei D."/>
        </authorList>
    </citation>
    <scope>NUCLEOTIDE SEQUENCE [LARGE SCALE GENOMIC DNA]</scope>
    <source>
        <strain evidence="3">Sxm20200214</strain>
        <tissue evidence="3">Leaf</tissue>
    </source>
</reference>
<evidence type="ECO:0000256" key="1">
    <source>
        <dbReference type="SAM" id="MobiDB-lite"/>
    </source>
</evidence>
<feature type="compositionally biased region" description="Basic and acidic residues" evidence="1">
    <location>
        <begin position="354"/>
        <end position="369"/>
    </location>
</feature>
<sequence length="459" mass="51291">MGSSPPPVDLVLQSPVKSYSQAATQSTRDLEGKLINVMRFSPVVDIQGGVASVDLPEELLTESKPLWSAFVVGHFMGDAPHIGKVHAIVNRIWSFPDRSAKIDAHFISPRTVLFRIDNQHLKERVLKRTFWHIADIPIVVRGWCPKTASAPPDLTAIPLWADLQGVPDHLFSDTGLTFFGDTIGRTVKLHPNTERCVRLDVARLLVVMNLEEPIPSTINVRGSGETITVSYPWLPPRCLGCQLWGHTDKTCSKNKHIKDKTKGAKEKEKDPVGSDMEAPLTNSAKETEVSKSIDTDKPVQEVENVERTETTIDKEHTEEDGNISVSDKEAGNNGVSENEEPWLMVLQSSPSGSRKLEKPETSKVPEDQSKTSPSRFHLLRKELEEGEMEDEDESESSEGESSVEIRETLEKRKQLEKEKSGKNKKNQKKKNQNTTAGNKNDQSKGSKNKQNNYVSLRRH</sequence>
<feature type="domain" description="DUF4283" evidence="2">
    <location>
        <begin position="66"/>
        <end position="148"/>
    </location>
</feature>